<dbReference type="SUPFAM" id="SSF52833">
    <property type="entry name" value="Thioredoxin-like"/>
    <property type="match status" value="1"/>
</dbReference>
<dbReference type="AlphaFoldDB" id="A0A2W7IV40"/>
<evidence type="ECO:0000313" key="2">
    <source>
        <dbReference type="Proteomes" id="UP000249542"/>
    </source>
</evidence>
<gene>
    <name evidence="1" type="ORF">LX95_00867</name>
</gene>
<dbReference type="InterPro" id="IPR036249">
    <property type="entry name" value="Thioredoxin-like_sf"/>
</dbReference>
<sequence>MDMSILAKSERQLLVLFHSDSELGKQCRAQAEASDAKALTIDLKETKITGTEWAEIAEMLGKNVFDLIQQDHPTFKNKYGDTKVSLEDHDAMKVLENHPETLVYPIAIRGEKALQASKTADISKLFKPDTGEIEKK</sequence>
<name>A0A2W7IV40_9FLAO</name>
<dbReference type="EMBL" id="QKYV01000002">
    <property type="protein sequence ID" value="PZW42553.1"/>
    <property type="molecule type" value="Genomic_DNA"/>
</dbReference>
<reference evidence="1 2" key="1">
    <citation type="submission" date="2018-06" db="EMBL/GenBank/DDBJ databases">
        <title>Genomic Encyclopedia of Archaeal and Bacterial Type Strains, Phase II (KMG-II): from individual species to whole genera.</title>
        <authorList>
            <person name="Goeker M."/>
        </authorList>
    </citation>
    <scope>NUCLEOTIDE SEQUENCE [LARGE SCALE GENOMIC DNA]</scope>
    <source>
        <strain evidence="1 2">DSM 15361</strain>
    </source>
</reference>
<proteinExistence type="predicted"/>
<organism evidence="1 2">
    <name type="scientific">Mesonia algae</name>
    <dbReference type="NCBI Taxonomy" id="213248"/>
    <lineage>
        <taxon>Bacteria</taxon>
        <taxon>Pseudomonadati</taxon>
        <taxon>Bacteroidota</taxon>
        <taxon>Flavobacteriia</taxon>
        <taxon>Flavobacteriales</taxon>
        <taxon>Flavobacteriaceae</taxon>
        <taxon>Mesonia</taxon>
    </lineage>
</organism>
<evidence type="ECO:0000313" key="1">
    <source>
        <dbReference type="EMBL" id="PZW42553.1"/>
    </source>
</evidence>
<accession>A0A2W7IV40</accession>
<dbReference type="Gene3D" id="3.40.30.10">
    <property type="entry name" value="Glutaredoxin"/>
    <property type="match status" value="1"/>
</dbReference>
<keyword evidence="2" id="KW-1185">Reference proteome</keyword>
<comment type="caution">
    <text evidence="1">The sequence shown here is derived from an EMBL/GenBank/DDBJ whole genome shotgun (WGS) entry which is preliminary data.</text>
</comment>
<protein>
    <submittedName>
        <fullName evidence="1">Arsenate reductase-like glutaredoxin family protein</fullName>
    </submittedName>
</protein>
<dbReference type="Proteomes" id="UP000249542">
    <property type="component" value="Unassembled WGS sequence"/>
</dbReference>